<evidence type="ECO:0000256" key="1">
    <source>
        <dbReference type="SAM" id="Phobius"/>
    </source>
</evidence>
<feature type="non-terminal residue" evidence="2">
    <location>
        <position position="130"/>
    </location>
</feature>
<feature type="transmembrane region" description="Helical" evidence="1">
    <location>
        <begin position="41"/>
        <end position="64"/>
    </location>
</feature>
<keyword evidence="1" id="KW-0812">Transmembrane</keyword>
<name>A0AAN4ZFX8_9BILA</name>
<evidence type="ECO:0000313" key="3">
    <source>
        <dbReference type="Proteomes" id="UP001328107"/>
    </source>
</evidence>
<keyword evidence="3" id="KW-1185">Reference proteome</keyword>
<reference evidence="3" key="1">
    <citation type="submission" date="2022-10" db="EMBL/GenBank/DDBJ databases">
        <title>Genome assembly of Pristionchus species.</title>
        <authorList>
            <person name="Yoshida K."/>
            <person name="Sommer R.J."/>
        </authorList>
    </citation>
    <scope>NUCLEOTIDE SEQUENCE [LARGE SCALE GENOMIC DNA]</scope>
    <source>
        <strain evidence="3">RS5460</strain>
    </source>
</reference>
<gene>
    <name evidence="2" type="ORF">PMAYCL1PPCAC_10306</name>
</gene>
<comment type="caution">
    <text evidence="2">The sequence shown here is derived from an EMBL/GenBank/DDBJ whole genome shotgun (WGS) entry which is preliminary data.</text>
</comment>
<evidence type="ECO:0000313" key="2">
    <source>
        <dbReference type="EMBL" id="GMR40111.1"/>
    </source>
</evidence>
<dbReference type="Proteomes" id="UP001328107">
    <property type="component" value="Unassembled WGS sequence"/>
</dbReference>
<feature type="transmembrane region" description="Helical" evidence="1">
    <location>
        <begin position="76"/>
        <end position="97"/>
    </location>
</feature>
<feature type="non-terminal residue" evidence="2">
    <location>
        <position position="1"/>
    </location>
</feature>
<proteinExistence type="predicted"/>
<protein>
    <submittedName>
        <fullName evidence="2">Uncharacterized protein</fullName>
    </submittedName>
</protein>
<sequence>GNSLRTNVRNIYLFYPLYSLKCTNFADLPSSMAPRTATAKALPHVVNAFLPELVLVQLLFFISLHRLRRDERFATLVDWVLFLYRFLPSILLLFQFLDLLRDKILDGPWLMYIRGFHPIYSLKMKNIFHI</sequence>
<accession>A0AAN4ZFX8</accession>
<dbReference type="EMBL" id="BTRK01000003">
    <property type="protein sequence ID" value="GMR40111.1"/>
    <property type="molecule type" value="Genomic_DNA"/>
</dbReference>
<keyword evidence="1" id="KW-0472">Membrane</keyword>
<organism evidence="2 3">
    <name type="scientific">Pristionchus mayeri</name>
    <dbReference type="NCBI Taxonomy" id="1317129"/>
    <lineage>
        <taxon>Eukaryota</taxon>
        <taxon>Metazoa</taxon>
        <taxon>Ecdysozoa</taxon>
        <taxon>Nematoda</taxon>
        <taxon>Chromadorea</taxon>
        <taxon>Rhabditida</taxon>
        <taxon>Rhabditina</taxon>
        <taxon>Diplogasteromorpha</taxon>
        <taxon>Diplogasteroidea</taxon>
        <taxon>Neodiplogasteridae</taxon>
        <taxon>Pristionchus</taxon>
    </lineage>
</organism>
<dbReference type="AlphaFoldDB" id="A0AAN4ZFX8"/>
<keyword evidence="1" id="KW-1133">Transmembrane helix</keyword>